<dbReference type="OrthoDB" id="27543at2759"/>
<keyword evidence="5" id="KW-1185">Reference proteome</keyword>
<protein>
    <recommendedName>
        <fullName evidence="2">Protein BCCIP homolog</fullName>
    </recommendedName>
</protein>
<proteinExistence type="inferred from homology"/>
<evidence type="ECO:0000256" key="2">
    <source>
        <dbReference type="PIRNR" id="PIRNR028983"/>
    </source>
</evidence>
<comment type="caution">
    <text evidence="4">The sequence shown here is derived from an EMBL/GenBank/DDBJ whole genome shotgun (WGS) entry which is preliminary data.</text>
</comment>
<reference evidence="4 5" key="1">
    <citation type="journal article" date="2019" name="Sci. Rep.">
        <title>Orb-weaving spider Araneus ventricosus genome elucidates the spidroin gene catalogue.</title>
        <authorList>
            <person name="Kono N."/>
            <person name="Nakamura H."/>
            <person name="Ohtoshi R."/>
            <person name="Moran D.A.P."/>
            <person name="Shinohara A."/>
            <person name="Yoshida Y."/>
            <person name="Fujiwara M."/>
            <person name="Mori M."/>
            <person name="Tomita M."/>
            <person name="Arakawa K."/>
        </authorList>
    </citation>
    <scope>NUCLEOTIDE SEQUENCE [LARGE SCALE GENOMIC DNA]</scope>
</reference>
<dbReference type="GO" id="GO:0005634">
    <property type="term" value="C:nucleus"/>
    <property type="evidence" value="ECO:0007669"/>
    <property type="project" value="TreeGrafter"/>
</dbReference>
<dbReference type="AlphaFoldDB" id="A0A4Y2GI73"/>
<dbReference type="PANTHER" id="PTHR13261:SF0">
    <property type="entry name" value="BRCA2 AND CDKN1A-INTERACTING PROTEIN"/>
    <property type="match status" value="1"/>
</dbReference>
<accession>A0A4Y2GI73</accession>
<sequence length="288" mass="32505">MAPFRKQRKVDEDDFSNESDSNSEAEEMQTEPVETIQVDFDVRIPEPSDFHGIKNLLHQLFLKAHINTSELADLLIQQRKITGVIKQAVDDDMEADADDDDEDDLDVNFGVFSVVNLTEKINVNCVNEIKTYLLSHCKKAASDEDFQTFQRILDDKIKHVGLIISERMVNIPPKIAVPLYSGLSYDMAKAKSKGEPFDFEYFILICKIVVFKEGKPQENVVYANGEEELIAEVATLSFDFSVSAELDSGLAGGWTDESSEGHRKRRVLVFPASQWDAMYNKLAQEIGT</sequence>
<dbReference type="InterPro" id="IPR025602">
    <property type="entry name" value="BCP1_family"/>
</dbReference>
<gene>
    <name evidence="4" type="primary">CG9286</name>
    <name evidence="4" type="ORF">AVEN_36317_1</name>
</gene>
<dbReference type="PIRSF" id="PIRSF028983">
    <property type="entry name" value="BCP1"/>
    <property type="match status" value="1"/>
</dbReference>
<evidence type="ECO:0000313" key="4">
    <source>
        <dbReference type="EMBL" id="GBM52466.1"/>
    </source>
</evidence>
<dbReference type="PANTHER" id="PTHR13261">
    <property type="entry name" value="BRCA2 AND CDKN1A INTERACTING PROTEIN"/>
    <property type="match status" value="1"/>
</dbReference>
<feature type="compositionally biased region" description="Acidic residues" evidence="3">
    <location>
        <begin position="12"/>
        <end position="29"/>
    </location>
</feature>
<evidence type="ECO:0000313" key="5">
    <source>
        <dbReference type="Proteomes" id="UP000499080"/>
    </source>
</evidence>
<organism evidence="4 5">
    <name type="scientific">Araneus ventricosus</name>
    <name type="common">Orbweaver spider</name>
    <name type="synonym">Epeira ventricosa</name>
    <dbReference type="NCBI Taxonomy" id="182803"/>
    <lineage>
        <taxon>Eukaryota</taxon>
        <taxon>Metazoa</taxon>
        <taxon>Ecdysozoa</taxon>
        <taxon>Arthropoda</taxon>
        <taxon>Chelicerata</taxon>
        <taxon>Arachnida</taxon>
        <taxon>Araneae</taxon>
        <taxon>Araneomorphae</taxon>
        <taxon>Entelegynae</taxon>
        <taxon>Araneoidea</taxon>
        <taxon>Araneidae</taxon>
        <taxon>Araneus</taxon>
    </lineage>
</organism>
<name>A0A4Y2GI73_ARAVE</name>
<evidence type="ECO:0000256" key="1">
    <source>
        <dbReference type="ARBA" id="ARBA00006781"/>
    </source>
</evidence>
<dbReference type="Pfam" id="PF13862">
    <property type="entry name" value="BCCIP"/>
    <property type="match status" value="1"/>
</dbReference>
<feature type="region of interest" description="Disordered" evidence="3">
    <location>
        <begin position="1"/>
        <end position="32"/>
    </location>
</feature>
<comment type="similarity">
    <text evidence="1 2">Belongs to the BCP1 family.</text>
</comment>
<evidence type="ECO:0000256" key="3">
    <source>
        <dbReference type="SAM" id="MobiDB-lite"/>
    </source>
</evidence>
<dbReference type="EMBL" id="BGPR01001379">
    <property type="protein sequence ID" value="GBM52466.1"/>
    <property type="molecule type" value="Genomic_DNA"/>
</dbReference>
<dbReference type="Proteomes" id="UP000499080">
    <property type="component" value="Unassembled WGS sequence"/>
</dbReference>